<comment type="caution">
    <text evidence="1">The sequence shown here is derived from an EMBL/GenBank/DDBJ whole genome shotgun (WGS) entry which is preliminary data.</text>
</comment>
<evidence type="ECO:0000313" key="1">
    <source>
        <dbReference type="EMBL" id="EFD01507.1"/>
    </source>
</evidence>
<dbReference type="Proteomes" id="UP000004968">
    <property type="component" value="Unassembled WGS sequence"/>
</dbReference>
<evidence type="ECO:0000313" key="2">
    <source>
        <dbReference type="Proteomes" id="UP000004968"/>
    </source>
</evidence>
<sequence>MAISCLSIGSVIFCSYHNYANLRVNTGGTGVHASEDMLNG</sequence>
<protein>
    <submittedName>
        <fullName evidence="1">Uncharacterized protein</fullName>
    </submittedName>
</protein>
<proteinExistence type="predicted"/>
<organism evidence="1 2">
    <name type="scientific">Hungatella hathewayi DSM 13479</name>
    <dbReference type="NCBI Taxonomy" id="566550"/>
    <lineage>
        <taxon>Bacteria</taxon>
        <taxon>Bacillati</taxon>
        <taxon>Bacillota</taxon>
        <taxon>Clostridia</taxon>
        <taxon>Lachnospirales</taxon>
        <taxon>Lachnospiraceae</taxon>
        <taxon>Hungatella</taxon>
    </lineage>
</organism>
<gene>
    <name evidence="1" type="ORF">CLOSTHATH_00303</name>
</gene>
<dbReference type="HOGENOM" id="CLU_3290813_0_0_9"/>
<name>D3A9N3_9FIRM</name>
<reference evidence="1 2" key="1">
    <citation type="submission" date="2010-01" db="EMBL/GenBank/DDBJ databases">
        <authorList>
            <person name="Weinstock G."/>
            <person name="Sodergren E."/>
            <person name="Clifton S."/>
            <person name="Fulton L."/>
            <person name="Fulton B."/>
            <person name="Courtney L."/>
            <person name="Fronick C."/>
            <person name="Harrison M."/>
            <person name="Strong C."/>
            <person name="Farmer C."/>
            <person name="Delahaunty K."/>
            <person name="Markovic C."/>
            <person name="Hall O."/>
            <person name="Minx P."/>
            <person name="Tomlinson C."/>
            <person name="Mitreva M."/>
            <person name="Nelson J."/>
            <person name="Hou S."/>
            <person name="Wollam A."/>
            <person name="Pepin K.H."/>
            <person name="Johnson M."/>
            <person name="Bhonagiri V."/>
            <person name="Nash W.E."/>
            <person name="Warren W."/>
            <person name="Chinwalla A."/>
            <person name="Mardis E.R."/>
            <person name="Wilson R.K."/>
        </authorList>
    </citation>
    <scope>NUCLEOTIDE SEQUENCE [LARGE SCALE GENOMIC DNA]</scope>
    <source>
        <strain evidence="1 2">DSM 13479</strain>
    </source>
</reference>
<accession>D3A9N3</accession>
<dbReference type="AlphaFoldDB" id="D3A9N3"/>
<dbReference type="EMBL" id="ACIO01000019">
    <property type="protein sequence ID" value="EFD01507.1"/>
    <property type="molecule type" value="Genomic_DNA"/>
</dbReference>